<feature type="chain" id="PRO_5018786363" evidence="4">
    <location>
        <begin position="21"/>
        <end position="143"/>
    </location>
</feature>
<name>X2C0V6_9BILA</name>
<accession>X2C0V6</accession>
<dbReference type="SMART" id="SM00043">
    <property type="entry name" value="CY"/>
    <property type="match status" value="1"/>
</dbReference>
<dbReference type="PANTHER" id="PTHR46186:SF2">
    <property type="entry name" value="CYSTATIN"/>
    <property type="match status" value="1"/>
</dbReference>
<dbReference type="EMBL" id="JQ762419">
    <property type="protein sequence ID" value="AGB07556.1"/>
    <property type="molecule type" value="mRNA"/>
</dbReference>
<dbReference type="GO" id="GO:0004869">
    <property type="term" value="F:cysteine-type endopeptidase inhibitor activity"/>
    <property type="evidence" value="ECO:0007669"/>
    <property type="project" value="UniProtKB-KW"/>
</dbReference>
<dbReference type="Gene3D" id="3.10.450.10">
    <property type="match status" value="1"/>
</dbReference>
<dbReference type="MEROPS" id="I25.043"/>
<feature type="signal peptide" evidence="4">
    <location>
        <begin position="1"/>
        <end position="20"/>
    </location>
</feature>
<keyword evidence="2" id="KW-0646">Protease inhibitor</keyword>
<dbReference type="PANTHER" id="PTHR46186">
    <property type="entry name" value="CYSTATIN"/>
    <property type="match status" value="1"/>
</dbReference>
<dbReference type="AlphaFoldDB" id="X2C0V6"/>
<dbReference type="GO" id="GO:0005737">
    <property type="term" value="C:cytoplasm"/>
    <property type="evidence" value="ECO:0007669"/>
    <property type="project" value="TreeGrafter"/>
</dbReference>
<dbReference type="InterPro" id="IPR046350">
    <property type="entry name" value="Cystatin_sf"/>
</dbReference>
<dbReference type="GO" id="GO:0005615">
    <property type="term" value="C:extracellular space"/>
    <property type="evidence" value="ECO:0007669"/>
    <property type="project" value="TreeGrafter"/>
</dbReference>
<dbReference type="CDD" id="cd00042">
    <property type="entry name" value="CY"/>
    <property type="match status" value="1"/>
</dbReference>
<evidence type="ECO:0000259" key="5">
    <source>
        <dbReference type="SMART" id="SM00043"/>
    </source>
</evidence>
<evidence type="ECO:0000256" key="2">
    <source>
        <dbReference type="ARBA" id="ARBA00022690"/>
    </source>
</evidence>
<keyword evidence="4" id="KW-0732">Signal</keyword>
<dbReference type="Pfam" id="PF00031">
    <property type="entry name" value="Cystatin"/>
    <property type="match status" value="1"/>
</dbReference>
<dbReference type="GO" id="GO:0031982">
    <property type="term" value="C:vesicle"/>
    <property type="evidence" value="ECO:0007669"/>
    <property type="project" value="TreeGrafter"/>
</dbReference>
<evidence type="ECO:0000256" key="3">
    <source>
        <dbReference type="ARBA" id="ARBA00022704"/>
    </source>
</evidence>
<protein>
    <submittedName>
        <fullName evidence="6">Cystatin 4</fullName>
    </submittedName>
</protein>
<gene>
    <name evidence="6" type="primary">CPI-4</name>
</gene>
<sequence length="143" mass="15957">MPNFVFVIAVFSFTLASVNAMMTGGVMDQDPKDPEWMEKAWKGAKSLNEDASNAGQYVMIPIKVLKAQTQVVAGTRFIFEILFGESECKKGQVDLASLSSANCQLKANGSRALYKIELWEKPWQNFEQFNVEKIRDVAAGEQL</sequence>
<keyword evidence="3" id="KW-0789">Thiol protease inhibitor</keyword>
<evidence type="ECO:0000313" key="6">
    <source>
        <dbReference type="EMBL" id="AGB07556.1"/>
    </source>
</evidence>
<evidence type="ECO:0000256" key="1">
    <source>
        <dbReference type="ARBA" id="ARBA00009403"/>
    </source>
</evidence>
<comment type="similarity">
    <text evidence="1">Belongs to the cystatin family.</text>
</comment>
<organism evidence="6">
    <name type="scientific">Ancylostoma duodenale</name>
    <dbReference type="NCBI Taxonomy" id="51022"/>
    <lineage>
        <taxon>Eukaryota</taxon>
        <taxon>Metazoa</taxon>
        <taxon>Ecdysozoa</taxon>
        <taxon>Nematoda</taxon>
        <taxon>Chromadorea</taxon>
        <taxon>Rhabditida</taxon>
        <taxon>Rhabditina</taxon>
        <taxon>Rhabditomorpha</taxon>
        <taxon>Strongyloidea</taxon>
        <taxon>Ancylostomatidae</taxon>
        <taxon>Ancylostomatinae</taxon>
        <taxon>Ancylostoma</taxon>
    </lineage>
</organism>
<evidence type="ECO:0000256" key="4">
    <source>
        <dbReference type="SAM" id="SignalP"/>
    </source>
</evidence>
<reference evidence="6" key="1">
    <citation type="submission" date="2012-03" db="EMBL/GenBank/DDBJ databases">
        <title>Molecular cloning of cystatins from the human hookworm Ancylostoma duodenale.</title>
        <authorList>
            <person name="Peng L.F."/>
            <person name="He Q.F."/>
            <person name="Liu Y.B."/>
            <person name="Shao Z."/>
            <person name="Deng L."/>
            <person name="Wang X."/>
        </authorList>
    </citation>
    <scope>NUCLEOTIDE SEQUENCE</scope>
</reference>
<proteinExistence type="evidence at transcript level"/>
<feature type="domain" description="Cystatin" evidence="5">
    <location>
        <begin position="21"/>
        <end position="137"/>
    </location>
</feature>
<dbReference type="SUPFAM" id="SSF54403">
    <property type="entry name" value="Cystatin/monellin"/>
    <property type="match status" value="1"/>
</dbReference>
<dbReference type="InterPro" id="IPR000010">
    <property type="entry name" value="Cystatin_dom"/>
</dbReference>